<keyword evidence="3" id="KW-1185">Reference proteome</keyword>
<evidence type="ECO:0000313" key="2">
    <source>
        <dbReference type="EMBL" id="KUN14777.1"/>
    </source>
</evidence>
<dbReference type="EMBL" id="LMWP01000077">
    <property type="protein sequence ID" value="KUN14777.1"/>
    <property type="molecule type" value="Genomic_DNA"/>
</dbReference>
<evidence type="ECO:0000256" key="1">
    <source>
        <dbReference type="SAM" id="MobiDB-lite"/>
    </source>
</evidence>
<dbReference type="AlphaFoldDB" id="A0A101PNK6"/>
<reference evidence="2 3" key="1">
    <citation type="submission" date="2015-10" db="EMBL/GenBank/DDBJ databases">
        <title>Draft genome sequence of Streptomyces corchorusii DSM 40340, type strain for the species Streptomyces corchorusii.</title>
        <authorList>
            <person name="Ruckert C."/>
            <person name="Winkler A."/>
            <person name="Kalinowski J."/>
            <person name="Kampfer P."/>
            <person name="Glaeser S."/>
        </authorList>
    </citation>
    <scope>NUCLEOTIDE SEQUENCE [LARGE SCALE GENOMIC DNA]</scope>
    <source>
        <strain evidence="2 3">DSM 40340</strain>
    </source>
</reference>
<gene>
    <name evidence="2" type="ORF">AQJ11_44145</name>
</gene>
<protein>
    <submittedName>
        <fullName evidence="2">Uncharacterized protein</fullName>
    </submittedName>
</protein>
<dbReference type="RefSeq" id="WP_059267266.1">
    <property type="nucleotide sequence ID" value="NZ_KQ948385.1"/>
</dbReference>
<evidence type="ECO:0000313" key="3">
    <source>
        <dbReference type="Proteomes" id="UP000053398"/>
    </source>
</evidence>
<sequence>MSSEPGEIGRDETRPAQDSTDRPVCAFHRQFDQIVELDAAGRCWRCRCAPTEKAIYPDEDDSEDCD</sequence>
<comment type="caution">
    <text evidence="2">The sequence shown here is derived from an EMBL/GenBank/DDBJ whole genome shotgun (WGS) entry which is preliminary data.</text>
</comment>
<feature type="compositionally biased region" description="Basic and acidic residues" evidence="1">
    <location>
        <begin position="7"/>
        <end position="21"/>
    </location>
</feature>
<proteinExistence type="predicted"/>
<dbReference type="Proteomes" id="UP000053398">
    <property type="component" value="Unassembled WGS sequence"/>
</dbReference>
<organism evidence="2 3">
    <name type="scientific">Streptomyces corchorusii</name>
    <name type="common">Streptomyces chibaensis</name>
    <dbReference type="NCBI Taxonomy" id="1903"/>
    <lineage>
        <taxon>Bacteria</taxon>
        <taxon>Bacillati</taxon>
        <taxon>Actinomycetota</taxon>
        <taxon>Actinomycetes</taxon>
        <taxon>Kitasatosporales</taxon>
        <taxon>Streptomycetaceae</taxon>
        <taxon>Streptomyces</taxon>
    </lineage>
</organism>
<accession>A0A101PNK6</accession>
<feature type="region of interest" description="Disordered" evidence="1">
    <location>
        <begin position="1"/>
        <end position="22"/>
    </location>
</feature>
<name>A0A101PNK6_STRCK</name>